<organism evidence="20 21">
    <name type="scientific">Lucilia cuprina</name>
    <name type="common">Green bottle fly</name>
    <name type="synonym">Australian sheep blowfly</name>
    <dbReference type="NCBI Taxonomy" id="7375"/>
    <lineage>
        <taxon>Eukaryota</taxon>
        <taxon>Metazoa</taxon>
        <taxon>Ecdysozoa</taxon>
        <taxon>Arthropoda</taxon>
        <taxon>Hexapoda</taxon>
        <taxon>Insecta</taxon>
        <taxon>Pterygota</taxon>
        <taxon>Neoptera</taxon>
        <taxon>Endopterygota</taxon>
        <taxon>Diptera</taxon>
        <taxon>Brachycera</taxon>
        <taxon>Muscomorpha</taxon>
        <taxon>Oestroidea</taxon>
        <taxon>Calliphoridae</taxon>
        <taxon>Luciliinae</taxon>
        <taxon>Lucilia</taxon>
    </lineage>
</organism>
<dbReference type="Pfam" id="PF00211">
    <property type="entry name" value="Guanylate_cyc"/>
    <property type="match status" value="1"/>
</dbReference>
<feature type="transmembrane region" description="Helical" evidence="18">
    <location>
        <begin position="317"/>
        <end position="341"/>
    </location>
</feature>
<dbReference type="PANTHER" id="PTHR45627">
    <property type="entry name" value="ADENYLATE CYCLASE TYPE 1"/>
    <property type="match status" value="1"/>
</dbReference>
<dbReference type="SMART" id="SM00044">
    <property type="entry name" value="CYCc"/>
    <property type="match status" value="1"/>
</dbReference>
<dbReference type="GO" id="GO:0005524">
    <property type="term" value="F:ATP binding"/>
    <property type="evidence" value="ECO:0007669"/>
    <property type="project" value="UniProtKB-KW"/>
</dbReference>
<keyword evidence="5 18" id="KW-0812">Transmembrane</keyword>
<dbReference type="PROSITE" id="PS00452">
    <property type="entry name" value="GUANYLATE_CYCLASE_1"/>
    <property type="match status" value="1"/>
</dbReference>
<keyword evidence="7" id="KW-0677">Repeat</keyword>
<evidence type="ECO:0000256" key="4">
    <source>
        <dbReference type="ARBA" id="ARBA00012201"/>
    </source>
</evidence>
<dbReference type="AlphaFoldDB" id="A0A0L0C1N3"/>
<evidence type="ECO:0000256" key="7">
    <source>
        <dbReference type="ARBA" id="ARBA00022737"/>
    </source>
</evidence>
<dbReference type="GO" id="GO:0004016">
    <property type="term" value="F:adenylate cyclase activity"/>
    <property type="evidence" value="ECO:0007669"/>
    <property type="project" value="UniProtKB-EC"/>
</dbReference>
<evidence type="ECO:0000256" key="5">
    <source>
        <dbReference type="ARBA" id="ARBA00022692"/>
    </source>
</evidence>
<dbReference type="GO" id="GO:0046872">
    <property type="term" value="F:metal ion binding"/>
    <property type="evidence" value="ECO:0007669"/>
    <property type="project" value="UniProtKB-KW"/>
</dbReference>
<keyword evidence="13 18" id="KW-0472">Membrane</keyword>
<dbReference type="STRING" id="7375.A0A0L0C1N3"/>
<evidence type="ECO:0000256" key="1">
    <source>
        <dbReference type="ARBA" id="ARBA00001593"/>
    </source>
</evidence>
<feature type="non-terminal residue" evidence="20">
    <location>
        <position position="1"/>
    </location>
</feature>
<dbReference type="CDD" id="cd07302">
    <property type="entry name" value="CHD"/>
    <property type="match status" value="1"/>
</dbReference>
<evidence type="ECO:0000256" key="9">
    <source>
        <dbReference type="ARBA" id="ARBA00022840"/>
    </source>
</evidence>
<keyword evidence="21" id="KW-1185">Reference proteome</keyword>
<dbReference type="GO" id="GO:0005886">
    <property type="term" value="C:plasma membrane"/>
    <property type="evidence" value="ECO:0007669"/>
    <property type="project" value="InterPro"/>
</dbReference>
<comment type="similarity">
    <text evidence="16">Belongs to the adenylyl cyclase class-4/guanylyl cyclase family.</text>
</comment>
<dbReference type="InterPro" id="IPR009398">
    <property type="entry name" value="Adcy_conserved_dom"/>
</dbReference>
<dbReference type="Proteomes" id="UP000037069">
    <property type="component" value="Unassembled WGS sequence"/>
</dbReference>
<feature type="domain" description="Guanylate cyclase" evidence="19">
    <location>
        <begin position="467"/>
        <end position="606"/>
    </location>
</feature>
<keyword evidence="9" id="KW-0067">ATP-binding</keyword>
<dbReference type="PANTHER" id="PTHR45627:SF16">
    <property type="entry name" value="ADENYLATE CYCLASE"/>
    <property type="match status" value="1"/>
</dbReference>
<feature type="compositionally biased region" description="Low complexity" evidence="17">
    <location>
        <begin position="894"/>
        <end position="909"/>
    </location>
</feature>
<proteinExistence type="inferred from homology"/>
<dbReference type="GO" id="GO:0007189">
    <property type="term" value="P:adenylate cyclase-activating G protein-coupled receptor signaling pathway"/>
    <property type="evidence" value="ECO:0007669"/>
    <property type="project" value="TreeGrafter"/>
</dbReference>
<keyword evidence="10" id="KW-0460">Magnesium</keyword>
<evidence type="ECO:0000256" key="16">
    <source>
        <dbReference type="RuleBase" id="RU000405"/>
    </source>
</evidence>
<protein>
    <recommendedName>
        <fullName evidence="4">adenylate cyclase</fullName>
        <ecNumber evidence="4">4.6.1.1</ecNumber>
    </recommendedName>
</protein>
<evidence type="ECO:0000256" key="17">
    <source>
        <dbReference type="SAM" id="MobiDB-lite"/>
    </source>
</evidence>
<dbReference type="EC" id="4.6.1.1" evidence="4"/>
<evidence type="ECO:0000256" key="10">
    <source>
        <dbReference type="ARBA" id="ARBA00022842"/>
    </source>
</evidence>
<evidence type="ECO:0000256" key="14">
    <source>
        <dbReference type="ARBA" id="ARBA00023180"/>
    </source>
</evidence>
<dbReference type="PROSITE" id="PS50125">
    <property type="entry name" value="GUANYLATE_CYCLASE_2"/>
    <property type="match status" value="1"/>
</dbReference>
<feature type="region of interest" description="Disordered" evidence="17">
    <location>
        <begin position="73"/>
        <end position="93"/>
    </location>
</feature>
<dbReference type="Pfam" id="PF06327">
    <property type="entry name" value="Adcy_cons_dom"/>
    <property type="match status" value="1"/>
</dbReference>
<dbReference type="GO" id="GO:0035556">
    <property type="term" value="P:intracellular signal transduction"/>
    <property type="evidence" value="ECO:0007669"/>
    <property type="project" value="InterPro"/>
</dbReference>
<keyword evidence="12" id="KW-0115">cAMP biosynthesis</keyword>
<evidence type="ECO:0000256" key="2">
    <source>
        <dbReference type="ARBA" id="ARBA00001946"/>
    </source>
</evidence>
<name>A0A0L0C1N3_LUCCU</name>
<reference evidence="20 21" key="1">
    <citation type="journal article" date="2015" name="Nat. Commun.">
        <title>Lucilia cuprina genome unlocks parasitic fly biology to underpin future interventions.</title>
        <authorList>
            <person name="Anstead C.A."/>
            <person name="Korhonen P.K."/>
            <person name="Young N.D."/>
            <person name="Hall R.S."/>
            <person name="Jex A.R."/>
            <person name="Murali S.C."/>
            <person name="Hughes D.S."/>
            <person name="Lee S.F."/>
            <person name="Perry T."/>
            <person name="Stroehlein A.J."/>
            <person name="Ansell B.R."/>
            <person name="Breugelmans B."/>
            <person name="Hofmann A."/>
            <person name="Qu J."/>
            <person name="Dugan S."/>
            <person name="Lee S.L."/>
            <person name="Chao H."/>
            <person name="Dinh H."/>
            <person name="Han Y."/>
            <person name="Doddapaneni H.V."/>
            <person name="Worley K.C."/>
            <person name="Muzny D.M."/>
            <person name="Ioannidis P."/>
            <person name="Waterhouse R.M."/>
            <person name="Zdobnov E.M."/>
            <person name="James P.J."/>
            <person name="Bagnall N.H."/>
            <person name="Kotze A.C."/>
            <person name="Gibbs R.A."/>
            <person name="Richards S."/>
            <person name="Batterham P."/>
            <person name="Gasser R.B."/>
        </authorList>
    </citation>
    <scope>NUCLEOTIDE SEQUENCE [LARGE SCALE GENOMIC DNA]</scope>
    <source>
        <strain evidence="20 21">LS</strain>
        <tissue evidence="20">Full body</tissue>
    </source>
</reference>
<evidence type="ECO:0000256" key="11">
    <source>
        <dbReference type="ARBA" id="ARBA00022989"/>
    </source>
</evidence>
<feature type="transmembrane region" description="Helical" evidence="18">
    <location>
        <begin position="169"/>
        <end position="193"/>
    </location>
</feature>
<dbReference type="InterPro" id="IPR029787">
    <property type="entry name" value="Nucleotide_cyclase"/>
</dbReference>
<dbReference type="FunFam" id="3.30.70.1230:FF:000001">
    <property type="entry name" value="Adenylate cyclase"/>
    <property type="match status" value="1"/>
</dbReference>
<dbReference type="Gene3D" id="3.30.70.1230">
    <property type="entry name" value="Nucleotide cyclase"/>
    <property type="match status" value="1"/>
</dbReference>
<evidence type="ECO:0000256" key="6">
    <source>
        <dbReference type="ARBA" id="ARBA00022723"/>
    </source>
</evidence>
<comment type="catalytic activity">
    <reaction evidence="1">
        <text>ATP = 3',5'-cyclic AMP + diphosphate</text>
        <dbReference type="Rhea" id="RHEA:15389"/>
        <dbReference type="ChEBI" id="CHEBI:30616"/>
        <dbReference type="ChEBI" id="CHEBI:33019"/>
        <dbReference type="ChEBI" id="CHEBI:58165"/>
        <dbReference type="EC" id="4.6.1.1"/>
    </reaction>
</comment>
<dbReference type="OrthoDB" id="2107370at2759"/>
<dbReference type="InterPro" id="IPR018297">
    <property type="entry name" value="A/G_cyclase_CS"/>
</dbReference>
<evidence type="ECO:0000256" key="15">
    <source>
        <dbReference type="ARBA" id="ARBA00023239"/>
    </source>
</evidence>
<feature type="region of interest" description="Disordered" evidence="17">
    <location>
        <begin position="1025"/>
        <end position="1047"/>
    </location>
</feature>
<evidence type="ECO:0000256" key="3">
    <source>
        <dbReference type="ARBA" id="ARBA00004141"/>
    </source>
</evidence>
<sequence>RVHITKETLKCLDGDYEVEQGKGEERNSYLKDHQIETYLIVPGDIYRPHKKSRNRLQVNGNISKELRMMGHGSMQKNSSKFGFNDNSESTKDPEDEVNEYLMRAIDARSIDHLRSEHCKSILLSFKDNSLERKYVTEPDRMLSVYFNCSFIVLIGTTVIRLCVFQSNVYTVGISCLAVAVMFLISLVVACHDLNVKLPNGIKEFSLQIHSNRMLSQCFAFLTVALIALTTGLSMFHEIVLNFTTPTSLIISEDGNSIFSSIINNSNTISKNTSINNNTSLFVDDINYEDTIKLLATTIPPTDEATAGAKFKYFDCDYYLAINTFLLLTLLSMMTCATYQVLRILLKSILLLMASAYYIGFSIYFLVQEEIHFMLDNEEALLHYIIDSIFLFAFMVALIFHSHQTEATYRLDFIWKLQATEEKEDMEHLQAYNRKLLENILPVHVAEHFLSRDKNIDDLYHEQCDSVCILFASIPNFSEFYVELEGNNEGVECLRLLNEIIADFDELLSEERFRYIEKIKSTGATYMAASGLTAQTCDLVNYKHITAMAEYALQLFDKIEEVNMHSFNNFRMRIGINIGPVVAGVIGARKPQYDIWGNAVNVASRMDSTGLVDHIQVTEETYQILKPRGFKLTCRGKVNVKGKGSMITYFLDGKLPEDKIQNQTSLQSEIIMETATVEKDETNHNGDIVKLDTKPEESIKCPPDTLALSKQVSSNLTESEDLSPDIDLNSNMSNLTAQRRKSLCRQHNISSSFGTTVSSNTSVTPCISNSSSVITIGTLPTIAKNNSSSIENTSEGNSLMSKANFLPRTALDELKDGETESDKGTHKNSIENLEILLKNNISLSDLNNKQQLNLRVTEATRNPYKKTTETAAVVGGGCGNVVAKRKQRSVTTITTATTTAASSSKHSSSSPQRYSDTTHLLKDSSTLTPPPSPTHLNDTNDTFETPCELTFSSQSSTTSPDSKAIWLNLKPHHQHAKQNHHKHHLAMKTSQSLSPLGLYSEVINIPNSRSMIVMAATTENSPAAMTTTTPDISHTNNSINSSVPLTDV</sequence>
<evidence type="ECO:0000256" key="12">
    <source>
        <dbReference type="ARBA" id="ARBA00022998"/>
    </source>
</evidence>
<dbReference type="SUPFAM" id="SSF55073">
    <property type="entry name" value="Nucleotide cyclase"/>
    <property type="match status" value="1"/>
</dbReference>
<feature type="region of interest" description="Disordered" evidence="17">
    <location>
        <begin position="894"/>
        <end position="960"/>
    </location>
</feature>
<dbReference type="GO" id="GO:0006171">
    <property type="term" value="P:cAMP biosynthetic process"/>
    <property type="evidence" value="ECO:0007669"/>
    <property type="project" value="UniProtKB-KW"/>
</dbReference>
<keyword evidence="6" id="KW-0479">Metal-binding</keyword>
<dbReference type="EMBL" id="JRES01000997">
    <property type="protein sequence ID" value="KNC26263.1"/>
    <property type="molecule type" value="Genomic_DNA"/>
</dbReference>
<evidence type="ECO:0000256" key="18">
    <source>
        <dbReference type="SAM" id="Phobius"/>
    </source>
</evidence>
<feature type="transmembrane region" description="Helical" evidence="18">
    <location>
        <begin position="142"/>
        <end position="163"/>
    </location>
</feature>
<evidence type="ECO:0000313" key="20">
    <source>
        <dbReference type="EMBL" id="KNC26263.1"/>
    </source>
</evidence>
<keyword evidence="14" id="KW-0325">Glycoprotein</keyword>
<evidence type="ECO:0000259" key="19">
    <source>
        <dbReference type="PROSITE" id="PS50125"/>
    </source>
</evidence>
<keyword evidence="8" id="KW-0547">Nucleotide-binding</keyword>
<comment type="subcellular location">
    <subcellularLocation>
        <location evidence="3">Membrane</location>
        <topology evidence="3">Multi-pass membrane protein</topology>
    </subcellularLocation>
</comment>
<feature type="transmembrane region" description="Helical" evidence="18">
    <location>
        <begin position="348"/>
        <end position="367"/>
    </location>
</feature>
<evidence type="ECO:0000256" key="13">
    <source>
        <dbReference type="ARBA" id="ARBA00023136"/>
    </source>
</evidence>
<feature type="compositionally biased region" description="Low complexity" evidence="17">
    <location>
        <begin position="949"/>
        <end position="960"/>
    </location>
</feature>
<comment type="cofactor">
    <cofactor evidence="2">
        <name>Mg(2+)</name>
        <dbReference type="ChEBI" id="CHEBI:18420"/>
    </cofactor>
</comment>
<feature type="non-terminal residue" evidence="20">
    <location>
        <position position="1047"/>
    </location>
</feature>
<comment type="caution">
    <text evidence="20">The sequence shown here is derived from an EMBL/GenBank/DDBJ whole genome shotgun (WGS) entry which is preliminary data.</text>
</comment>
<evidence type="ECO:0000256" key="8">
    <source>
        <dbReference type="ARBA" id="ARBA00022741"/>
    </source>
</evidence>
<feature type="transmembrane region" description="Helical" evidence="18">
    <location>
        <begin position="379"/>
        <end position="399"/>
    </location>
</feature>
<feature type="compositionally biased region" description="Polar residues" evidence="17">
    <location>
        <begin position="74"/>
        <end position="87"/>
    </location>
</feature>
<gene>
    <name evidence="20" type="ORF">FF38_01148</name>
</gene>
<keyword evidence="15 16" id="KW-0456">Lyase</keyword>
<accession>A0A0L0C1N3</accession>
<keyword evidence="11 18" id="KW-1133">Transmembrane helix</keyword>
<evidence type="ECO:0000313" key="21">
    <source>
        <dbReference type="Proteomes" id="UP000037069"/>
    </source>
</evidence>
<dbReference type="InterPro" id="IPR001054">
    <property type="entry name" value="A/G_cyclase"/>
</dbReference>